<dbReference type="Pfam" id="PF07963">
    <property type="entry name" value="N_methyl"/>
    <property type="match status" value="1"/>
</dbReference>
<name>A0A1F7RVR3_9BACT</name>
<protein>
    <recommendedName>
        <fullName evidence="4">Prepilin-type N-terminal cleavage/methylation domain-containing protein</fullName>
    </recommendedName>
</protein>
<sequence length="160" mass="17718">MKMQHKKFISNDKAGFSLVEILVSITILAVGLMGIASLFPVAGEKIRVADMEGKALYLAEQGIEKARSLSYGNLNDANMNVPCTSAGTTYEDYGCIEEYPEFSRQCTVNMASDSQGNPLRDVKMVTVEVKFRLKFNTAQTDLKEQTVALVDYIGESFKIR</sequence>
<keyword evidence="1" id="KW-0472">Membrane</keyword>
<gene>
    <name evidence="2" type="ORF">A2161_00750</name>
</gene>
<accession>A0A1F7RVR3</accession>
<dbReference type="AlphaFoldDB" id="A0A1F7RVR3"/>
<comment type="caution">
    <text evidence="2">The sequence shown here is derived from an EMBL/GenBank/DDBJ whole genome shotgun (WGS) entry which is preliminary data.</text>
</comment>
<keyword evidence="1" id="KW-1133">Transmembrane helix</keyword>
<feature type="transmembrane region" description="Helical" evidence="1">
    <location>
        <begin position="21"/>
        <end position="42"/>
    </location>
</feature>
<evidence type="ECO:0008006" key="4">
    <source>
        <dbReference type="Google" id="ProtNLM"/>
    </source>
</evidence>
<organism evidence="2 3">
    <name type="scientific">Candidatus Schekmanbacteria bacterium RBG_13_48_7</name>
    <dbReference type="NCBI Taxonomy" id="1817878"/>
    <lineage>
        <taxon>Bacteria</taxon>
        <taxon>Candidatus Schekmaniibacteriota</taxon>
    </lineage>
</organism>
<evidence type="ECO:0000256" key="1">
    <source>
        <dbReference type="SAM" id="Phobius"/>
    </source>
</evidence>
<dbReference type="Proteomes" id="UP000179266">
    <property type="component" value="Unassembled WGS sequence"/>
</dbReference>
<keyword evidence="1" id="KW-0812">Transmembrane</keyword>
<dbReference type="EMBL" id="MGDD01000193">
    <property type="protein sequence ID" value="OGL45138.1"/>
    <property type="molecule type" value="Genomic_DNA"/>
</dbReference>
<proteinExistence type="predicted"/>
<reference evidence="2 3" key="1">
    <citation type="journal article" date="2016" name="Nat. Commun.">
        <title>Thousands of microbial genomes shed light on interconnected biogeochemical processes in an aquifer system.</title>
        <authorList>
            <person name="Anantharaman K."/>
            <person name="Brown C.T."/>
            <person name="Hug L.A."/>
            <person name="Sharon I."/>
            <person name="Castelle C.J."/>
            <person name="Probst A.J."/>
            <person name="Thomas B.C."/>
            <person name="Singh A."/>
            <person name="Wilkins M.J."/>
            <person name="Karaoz U."/>
            <person name="Brodie E.L."/>
            <person name="Williams K.H."/>
            <person name="Hubbard S.S."/>
            <person name="Banfield J.F."/>
        </authorList>
    </citation>
    <scope>NUCLEOTIDE SEQUENCE [LARGE SCALE GENOMIC DNA]</scope>
</reference>
<evidence type="ECO:0000313" key="3">
    <source>
        <dbReference type="Proteomes" id="UP000179266"/>
    </source>
</evidence>
<evidence type="ECO:0000313" key="2">
    <source>
        <dbReference type="EMBL" id="OGL45138.1"/>
    </source>
</evidence>
<dbReference type="NCBIfam" id="TIGR02532">
    <property type="entry name" value="IV_pilin_GFxxxE"/>
    <property type="match status" value="1"/>
</dbReference>
<dbReference type="InterPro" id="IPR012902">
    <property type="entry name" value="N_methyl_site"/>
</dbReference>